<accession>A0A3S5AZW5</accession>
<gene>
    <name evidence="3" type="ORF">PXEA_LOCUS29914</name>
</gene>
<comment type="caution">
    <text evidence="3">The sequence shown here is derived from an EMBL/GenBank/DDBJ whole genome shotgun (WGS) entry which is preliminary data.</text>
</comment>
<dbReference type="PROSITE" id="PS50026">
    <property type="entry name" value="EGF_3"/>
    <property type="match status" value="1"/>
</dbReference>
<reference evidence="3" key="1">
    <citation type="submission" date="2018-11" db="EMBL/GenBank/DDBJ databases">
        <authorList>
            <consortium name="Pathogen Informatics"/>
        </authorList>
    </citation>
    <scope>NUCLEOTIDE SEQUENCE</scope>
</reference>
<sequence length="159" mass="18320">MCICNPGWTGKDCGSQITLNGWSPWTAWSLCDPPCQSTHSFACEDSSPSEEAILPIASLPGKRERVEKTTEQSYFSPIHFNRPIRIPGLRYRQRKRFCFDSASDCWRPERLETSWYNRSVFVETEQRICRPRPCDRYLRVSHAGSGQKRRATKSASIEV</sequence>
<keyword evidence="1" id="KW-1015">Disulfide bond</keyword>
<evidence type="ECO:0000313" key="3">
    <source>
        <dbReference type="EMBL" id="VEL36474.1"/>
    </source>
</evidence>
<protein>
    <recommendedName>
        <fullName evidence="2">EGF-like domain-containing protein</fullName>
    </recommendedName>
</protein>
<name>A0A3S5AZW5_9PLAT</name>
<dbReference type="PROSITE" id="PS01186">
    <property type="entry name" value="EGF_2"/>
    <property type="match status" value="1"/>
</dbReference>
<organism evidence="3 4">
    <name type="scientific">Protopolystoma xenopodis</name>
    <dbReference type="NCBI Taxonomy" id="117903"/>
    <lineage>
        <taxon>Eukaryota</taxon>
        <taxon>Metazoa</taxon>
        <taxon>Spiralia</taxon>
        <taxon>Lophotrochozoa</taxon>
        <taxon>Platyhelminthes</taxon>
        <taxon>Monogenea</taxon>
        <taxon>Polyopisthocotylea</taxon>
        <taxon>Polystomatidea</taxon>
        <taxon>Polystomatidae</taxon>
        <taxon>Protopolystoma</taxon>
    </lineage>
</organism>
<evidence type="ECO:0000313" key="4">
    <source>
        <dbReference type="Proteomes" id="UP000784294"/>
    </source>
</evidence>
<dbReference type="PROSITE" id="PS00022">
    <property type="entry name" value="EGF_1"/>
    <property type="match status" value="1"/>
</dbReference>
<evidence type="ECO:0000259" key="2">
    <source>
        <dbReference type="PROSITE" id="PS50026"/>
    </source>
</evidence>
<dbReference type="OrthoDB" id="6130531at2759"/>
<proteinExistence type="predicted"/>
<dbReference type="Proteomes" id="UP000784294">
    <property type="component" value="Unassembled WGS sequence"/>
</dbReference>
<keyword evidence="1" id="KW-0245">EGF-like domain</keyword>
<evidence type="ECO:0000256" key="1">
    <source>
        <dbReference type="PROSITE-ProRule" id="PRU00076"/>
    </source>
</evidence>
<dbReference type="AlphaFoldDB" id="A0A3S5AZW5"/>
<feature type="domain" description="EGF-like" evidence="2">
    <location>
        <begin position="1"/>
        <end position="14"/>
    </location>
</feature>
<comment type="caution">
    <text evidence="1">Lacks conserved residue(s) required for the propagation of feature annotation.</text>
</comment>
<dbReference type="EMBL" id="CAAALY010252306">
    <property type="protein sequence ID" value="VEL36474.1"/>
    <property type="molecule type" value="Genomic_DNA"/>
</dbReference>
<feature type="disulfide bond" evidence="1">
    <location>
        <begin position="4"/>
        <end position="13"/>
    </location>
</feature>
<keyword evidence="4" id="KW-1185">Reference proteome</keyword>
<dbReference type="InterPro" id="IPR000742">
    <property type="entry name" value="EGF"/>
</dbReference>